<organism evidence="1 2">
    <name type="scientific">Tribonema minus</name>
    <dbReference type="NCBI Taxonomy" id="303371"/>
    <lineage>
        <taxon>Eukaryota</taxon>
        <taxon>Sar</taxon>
        <taxon>Stramenopiles</taxon>
        <taxon>Ochrophyta</taxon>
        <taxon>PX clade</taxon>
        <taxon>Xanthophyceae</taxon>
        <taxon>Tribonematales</taxon>
        <taxon>Tribonemataceae</taxon>
        <taxon>Tribonema</taxon>
    </lineage>
</organism>
<evidence type="ECO:0000313" key="2">
    <source>
        <dbReference type="Proteomes" id="UP000664859"/>
    </source>
</evidence>
<gene>
    <name evidence="1" type="ORF">JKP88DRAFT_250263</name>
</gene>
<evidence type="ECO:0000313" key="1">
    <source>
        <dbReference type="EMBL" id="KAG5175358.1"/>
    </source>
</evidence>
<dbReference type="AlphaFoldDB" id="A0A836C857"/>
<reference evidence="1" key="1">
    <citation type="submission" date="2021-02" db="EMBL/GenBank/DDBJ databases">
        <title>First Annotated Genome of the Yellow-green Alga Tribonema minus.</title>
        <authorList>
            <person name="Mahan K.M."/>
        </authorList>
    </citation>
    <scope>NUCLEOTIDE SEQUENCE</scope>
    <source>
        <strain evidence="1">UTEX B ZZ1240</strain>
    </source>
</reference>
<keyword evidence="2" id="KW-1185">Reference proteome</keyword>
<accession>A0A836C857</accession>
<name>A0A836C857_9STRA</name>
<dbReference type="Proteomes" id="UP000664859">
    <property type="component" value="Unassembled WGS sequence"/>
</dbReference>
<protein>
    <submittedName>
        <fullName evidence="1">Uncharacterized protein</fullName>
    </submittedName>
</protein>
<sequence>MARLNRAKVKTKWRRQCLTRGLLALTTALVCEPTRESGSEDNAPEAALVFAMLAVWQRRTQHYVEDSKPSRGKPFNFLSPEMGDLDFKEFFRFHKRDFLRLASALEIPGTFKLPKGGSKSGLRCFAYMLWRLVYPTTLLHDELQWGEGRGTLCEMFQVAITFL</sequence>
<proteinExistence type="predicted"/>
<dbReference type="EMBL" id="JAFCMP010000551">
    <property type="protein sequence ID" value="KAG5175358.1"/>
    <property type="molecule type" value="Genomic_DNA"/>
</dbReference>
<comment type="caution">
    <text evidence="1">The sequence shown here is derived from an EMBL/GenBank/DDBJ whole genome shotgun (WGS) entry which is preliminary data.</text>
</comment>